<evidence type="ECO:0000313" key="2">
    <source>
        <dbReference type="Proteomes" id="UP000612585"/>
    </source>
</evidence>
<evidence type="ECO:0000313" key="1">
    <source>
        <dbReference type="EMBL" id="GIJ59466.1"/>
    </source>
</evidence>
<keyword evidence="2" id="KW-1185">Reference proteome</keyword>
<accession>A0A8J3ZD67</accession>
<comment type="caution">
    <text evidence="1">The sequence shown here is derived from an EMBL/GenBank/DDBJ whole genome shotgun (WGS) entry which is preliminary data.</text>
</comment>
<gene>
    <name evidence="1" type="ORF">Vau01_069820</name>
</gene>
<name>A0A8J3ZD67_9ACTN</name>
<protein>
    <submittedName>
        <fullName evidence="1">Uncharacterized protein</fullName>
    </submittedName>
</protein>
<reference evidence="1" key="1">
    <citation type="submission" date="2021-01" db="EMBL/GenBank/DDBJ databases">
        <title>Whole genome shotgun sequence of Virgisporangium aurantiacum NBRC 16421.</title>
        <authorList>
            <person name="Komaki H."/>
            <person name="Tamura T."/>
        </authorList>
    </citation>
    <scope>NUCLEOTIDE SEQUENCE</scope>
    <source>
        <strain evidence="1">NBRC 16421</strain>
    </source>
</reference>
<dbReference type="EMBL" id="BOPG01000047">
    <property type="protein sequence ID" value="GIJ59466.1"/>
    <property type="molecule type" value="Genomic_DNA"/>
</dbReference>
<dbReference type="AlphaFoldDB" id="A0A8J3ZD67"/>
<sequence>MVSNDLAEFLRTMVKGDAEANDRIERKLDAEGWTGWPIFLAYCFYLAVDRYFKRPADAGEIVRFVADIRAWVGDDGPSIDPVMAERLIRSVLDEDMDIDTNALDQEMLGHVETAVVYAVLTRSNMSDVELDSFFAEAKKLASARLEID</sequence>
<organism evidence="1 2">
    <name type="scientific">Virgisporangium aurantiacum</name>
    <dbReference type="NCBI Taxonomy" id="175570"/>
    <lineage>
        <taxon>Bacteria</taxon>
        <taxon>Bacillati</taxon>
        <taxon>Actinomycetota</taxon>
        <taxon>Actinomycetes</taxon>
        <taxon>Micromonosporales</taxon>
        <taxon>Micromonosporaceae</taxon>
        <taxon>Virgisporangium</taxon>
    </lineage>
</organism>
<proteinExistence type="predicted"/>
<dbReference type="Proteomes" id="UP000612585">
    <property type="component" value="Unassembled WGS sequence"/>
</dbReference>